<feature type="transmembrane region" description="Helical" evidence="2">
    <location>
        <begin position="155"/>
        <end position="180"/>
    </location>
</feature>
<evidence type="ECO:0000313" key="6">
    <source>
        <dbReference type="Proteomes" id="UP000477070"/>
    </source>
</evidence>
<feature type="region of interest" description="Disordered" evidence="1">
    <location>
        <begin position="100"/>
        <end position="130"/>
    </location>
</feature>
<sequence length="207" mass="23885">MESKNTKISKNNFLIARLKAFITDMFLINMPILYFTTYVIVGDKNSFQANQIAILCCGLSYAFILVLFFYFSGQTPGFRYAEIMLVKDSKNTNNIESKLGNLEDSKKSTQDSKNIESNHTQDSKKSIQDSKNIESNHTITMKDSKNTESKPQKPSFLQCVIFVFSWLVEITFFLWVFALLRKDKKTLHELLSGTKIIYKKNTRKQPT</sequence>
<evidence type="ECO:0000313" key="4">
    <source>
        <dbReference type="EMBL" id="TLD94823.1"/>
    </source>
</evidence>
<comment type="caution">
    <text evidence="4">The sequence shown here is derived from an EMBL/GenBank/DDBJ whole genome shotgun (WGS) entry which is preliminary data.</text>
</comment>
<keyword evidence="2" id="KW-0812">Transmembrane</keyword>
<dbReference type="Proteomes" id="UP000477070">
    <property type="component" value="Unassembled WGS sequence"/>
</dbReference>
<dbReference type="OrthoDB" id="5349007at2"/>
<feature type="compositionally biased region" description="Basic and acidic residues" evidence="1">
    <location>
        <begin position="101"/>
        <end position="130"/>
    </location>
</feature>
<dbReference type="EMBL" id="JRMP02000005">
    <property type="protein sequence ID" value="TLD94823.1"/>
    <property type="molecule type" value="Genomic_DNA"/>
</dbReference>
<reference evidence="4 5" key="1">
    <citation type="journal article" date="2014" name="Genome Announc.">
        <title>Draft genome sequences of eight enterohepatic helicobacter species isolated from both laboratory and wild rodents.</title>
        <authorList>
            <person name="Sheh A."/>
            <person name="Shen Z."/>
            <person name="Fox J.G."/>
        </authorList>
    </citation>
    <scope>NUCLEOTIDE SEQUENCE [LARGE SCALE GENOMIC DNA]</scope>
    <source>
        <strain evidence="4 5">MIT 97-6194</strain>
    </source>
</reference>
<reference evidence="4" key="3">
    <citation type="submission" date="2018-04" db="EMBL/GenBank/DDBJ databases">
        <authorList>
            <person name="Sheh A."/>
            <person name="Shen Z."/>
            <person name="Mannion A.J."/>
            <person name="Fox J.G."/>
        </authorList>
    </citation>
    <scope>NUCLEOTIDE SEQUENCE</scope>
    <source>
        <strain evidence="4">MIT 97-6194</strain>
    </source>
</reference>
<organism evidence="4 5">
    <name type="scientific">Helicobacter saguini</name>
    <dbReference type="NCBI Taxonomy" id="1548018"/>
    <lineage>
        <taxon>Bacteria</taxon>
        <taxon>Pseudomonadati</taxon>
        <taxon>Campylobacterota</taxon>
        <taxon>Epsilonproteobacteria</taxon>
        <taxon>Campylobacterales</taxon>
        <taxon>Helicobacteraceae</taxon>
        <taxon>Helicobacter</taxon>
    </lineage>
</organism>
<reference evidence="4 5" key="2">
    <citation type="journal article" date="2016" name="Infect. Immun.">
        <title>Helicobacter saguini, a Novel Helicobacter Isolated from Cotton-Top Tamarins with Ulcerative Colitis, Has Proinflammatory Properties and Induces Typhlocolitis and Dysplasia in Gnotobiotic IL-10-/- Mice.</title>
        <authorList>
            <person name="Shen Z."/>
            <person name="Mannion A."/>
            <person name="Whary M.T."/>
            <person name="Muthupalani S."/>
            <person name="Sheh A."/>
            <person name="Feng Y."/>
            <person name="Gong G."/>
            <person name="Vandamme P."/>
            <person name="Holcombe H.R."/>
            <person name="Paster B.J."/>
            <person name="Fox J.G."/>
        </authorList>
    </citation>
    <scope>NUCLEOTIDE SEQUENCE [LARGE SCALE GENOMIC DNA]</scope>
    <source>
        <strain evidence="4 5">MIT 97-6194</strain>
    </source>
</reference>
<evidence type="ECO:0000256" key="2">
    <source>
        <dbReference type="SAM" id="Phobius"/>
    </source>
</evidence>
<proteinExistence type="predicted"/>
<gene>
    <name evidence="3" type="ORF">DCO61_11865</name>
    <name evidence="4" type="ORF">LS64_004040</name>
</gene>
<evidence type="ECO:0000313" key="5">
    <source>
        <dbReference type="Proteomes" id="UP000029714"/>
    </source>
</evidence>
<dbReference type="AlphaFoldDB" id="A0A347VTV9"/>
<accession>A0A347VTV9</accession>
<dbReference type="Proteomes" id="UP000029714">
    <property type="component" value="Unassembled WGS sequence"/>
</dbReference>
<evidence type="ECO:0008006" key="7">
    <source>
        <dbReference type="Google" id="ProtNLM"/>
    </source>
</evidence>
<name>A0A347VTV9_9HELI</name>
<protein>
    <recommendedName>
        <fullName evidence="7">RDD domain-containing protein</fullName>
    </recommendedName>
</protein>
<keyword evidence="2" id="KW-1133">Transmembrane helix</keyword>
<dbReference type="EMBL" id="QBIU01000002">
    <property type="protein sequence ID" value="MWV70659.1"/>
    <property type="molecule type" value="Genomic_DNA"/>
</dbReference>
<keyword evidence="2" id="KW-0472">Membrane</keyword>
<keyword evidence="5" id="KW-1185">Reference proteome</keyword>
<evidence type="ECO:0000256" key="1">
    <source>
        <dbReference type="SAM" id="MobiDB-lite"/>
    </source>
</evidence>
<feature type="transmembrane region" description="Helical" evidence="2">
    <location>
        <begin position="52"/>
        <end position="71"/>
    </location>
</feature>
<evidence type="ECO:0000313" key="3">
    <source>
        <dbReference type="EMBL" id="MWV70659.1"/>
    </source>
</evidence>
<reference evidence="3 6" key="4">
    <citation type="submission" date="2019-12" db="EMBL/GenBank/DDBJ databases">
        <title>Multi-Generational Helicobacter saguini Isolates.</title>
        <authorList>
            <person name="Mannion A."/>
            <person name="Shen Z."/>
            <person name="Fox J.G."/>
        </authorList>
    </citation>
    <scope>NUCLEOTIDE SEQUENCE [LARGE SCALE GENOMIC DNA]</scope>
    <source>
        <strain evidence="3">16-048</strain>
        <strain evidence="6">16-048 (F4)</strain>
    </source>
</reference>
<feature type="transmembrane region" description="Helical" evidence="2">
    <location>
        <begin position="20"/>
        <end position="40"/>
    </location>
</feature>